<name>A0A7S0QYN1_9CRYP</name>
<dbReference type="AlphaFoldDB" id="A0A7S0QYN1"/>
<accession>A0A7S0QYN1</accession>
<proteinExistence type="predicted"/>
<feature type="repeat" description="NHL" evidence="2">
    <location>
        <begin position="225"/>
        <end position="268"/>
    </location>
</feature>
<evidence type="ECO:0000256" key="2">
    <source>
        <dbReference type="PROSITE-ProRule" id="PRU00504"/>
    </source>
</evidence>
<dbReference type="InterPro" id="IPR011042">
    <property type="entry name" value="6-blade_b-propeller_TolB-like"/>
</dbReference>
<keyword evidence="1" id="KW-0677">Repeat</keyword>
<evidence type="ECO:0008006" key="4">
    <source>
        <dbReference type="Google" id="ProtNLM"/>
    </source>
</evidence>
<feature type="repeat" description="NHL" evidence="2">
    <location>
        <begin position="191"/>
        <end position="221"/>
    </location>
</feature>
<protein>
    <recommendedName>
        <fullName evidence="4">SMP-30/Gluconolactonase/LRE-like region domain-containing protein</fullName>
    </recommendedName>
</protein>
<dbReference type="GO" id="GO:0061630">
    <property type="term" value="F:ubiquitin protein ligase activity"/>
    <property type="evidence" value="ECO:0007669"/>
    <property type="project" value="TreeGrafter"/>
</dbReference>
<gene>
    <name evidence="3" type="ORF">CCUR1050_LOCUS30409</name>
</gene>
<dbReference type="PROSITE" id="PS51125">
    <property type="entry name" value="NHL"/>
    <property type="match status" value="5"/>
</dbReference>
<evidence type="ECO:0000256" key="1">
    <source>
        <dbReference type="ARBA" id="ARBA00022737"/>
    </source>
</evidence>
<evidence type="ECO:0000313" key="3">
    <source>
        <dbReference type="EMBL" id="CAD8657804.1"/>
    </source>
</evidence>
<feature type="repeat" description="NHL" evidence="2">
    <location>
        <begin position="57"/>
        <end position="100"/>
    </location>
</feature>
<dbReference type="GO" id="GO:0043161">
    <property type="term" value="P:proteasome-mediated ubiquitin-dependent protein catabolic process"/>
    <property type="evidence" value="ECO:0007669"/>
    <property type="project" value="TreeGrafter"/>
</dbReference>
<dbReference type="PANTHER" id="PTHR24104">
    <property type="entry name" value="E3 UBIQUITIN-PROTEIN LIGASE NHLRC1-RELATED"/>
    <property type="match status" value="1"/>
</dbReference>
<dbReference type="InterPro" id="IPR050952">
    <property type="entry name" value="TRIM-NHL_E3_ligases"/>
</dbReference>
<dbReference type="Pfam" id="PF01436">
    <property type="entry name" value="NHL"/>
    <property type="match status" value="4"/>
</dbReference>
<feature type="repeat" description="NHL" evidence="2">
    <location>
        <begin position="104"/>
        <end position="161"/>
    </location>
</feature>
<dbReference type="GO" id="GO:0000209">
    <property type="term" value="P:protein polyubiquitination"/>
    <property type="evidence" value="ECO:0007669"/>
    <property type="project" value="TreeGrafter"/>
</dbReference>
<sequence>MVGVVGLRTGSIIGERGSGPGQLRTPAALAIDTEGRVFVADRGNHRIQVFRADGLAAGSFGSEGSGPGQFRGPCGVALDRAGRLLVVDGGNRRVQVFSPDGIFLSSFGTPGCGEGQFKEPRGIAVEAACTPPSSSSSTEMSSGLIFVADWGNSRIQAFTADGRFVRFIGCPPTCSGEDILSASAAPVDGLLKSPYGVGTCLDGTVLVADTANHRVQVFRPDGCWLRSFGAFGAESGQLKYPNAVAADASGRVVVSDNWNHRVQVISLWCLNNGVVAKFCFQCISVKECTSLS</sequence>
<dbReference type="PANTHER" id="PTHR24104:SF25">
    <property type="entry name" value="PROTEIN LIN-41"/>
    <property type="match status" value="1"/>
</dbReference>
<feature type="repeat" description="NHL" evidence="2">
    <location>
        <begin position="10"/>
        <end position="53"/>
    </location>
</feature>
<dbReference type="GO" id="GO:0008270">
    <property type="term" value="F:zinc ion binding"/>
    <property type="evidence" value="ECO:0007669"/>
    <property type="project" value="UniProtKB-KW"/>
</dbReference>
<reference evidence="3" key="1">
    <citation type="submission" date="2021-01" db="EMBL/GenBank/DDBJ databases">
        <authorList>
            <person name="Corre E."/>
            <person name="Pelletier E."/>
            <person name="Niang G."/>
            <person name="Scheremetjew M."/>
            <person name="Finn R."/>
            <person name="Kale V."/>
            <person name="Holt S."/>
            <person name="Cochrane G."/>
            <person name="Meng A."/>
            <person name="Brown T."/>
            <person name="Cohen L."/>
        </authorList>
    </citation>
    <scope>NUCLEOTIDE SEQUENCE</scope>
    <source>
        <strain evidence="3">CCAP979/52</strain>
    </source>
</reference>
<dbReference type="Gene3D" id="2.120.10.30">
    <property type="entry name" value="TolB, C-terminal domain"/>
    <property type="match status" value="4"/>
</dbReference>
<organism evidence="3">
    <name type="scientific">Cryptomonas curvata</name>
    <dbReference type="NCBI Taxonomy" id="233186"/>
    <lineage>
        <taxon>Eukaryota</taxon>
        <taxon>Cryptophyceae</taxon>
        <taxon>Cryptomonadales</taxon>
        <taxon>Cryptomonadaceae</taxon>
        <taxon>Cryptomonas</taxon>
    </lineage>
</organism>
<dbReference type="InterPro" id="IPR001258">
    <property type="entry name" value="NHL_repeat"/>
</dbReference>
<dbReference type="EMBL" id="HBEZ01055386">
    <property type="protein sequence ID" value="CAD8657804.1"/>
    <property type="molecule type" value="Transcribed_RNA"/>
</dbReference>
<dbReference type="SUPFAM" id="SSF63825">
    <property type="entry name" value="YWTD domain"/>
    <property type="match status" value="1"/>
</dbReference>
<dbReference type="CDD" id="cd05819">
    <property type="entry name" value="NHL"/>
    <property type="match status" value="1"/>
</dbReference>